<dbReference type="Proteomes" id="UP001059041">
    <property type="component" value="Linkage Group LG4"/>
</dbReference>
<feature type="region of interest" description="Disordered" evidence="4">
    <location>
        <begin position="202"/>
        <end position="251"/>
    </location>
</feature>
<feature type="region of interest" description="Disordered" evidence="4">
    <location>
        <begin position="459"/>
        <end position="540"/>
    </location>
</feature>
<dbReference type="FunFam" id="3.40.50.300:FF:000366">
    <property type="entry name" value="GTPase, IMAP family member 2"/>
    <property type="match status" value="1"/>
</dbReference>
<dbReference type="PANTHER" id="PTHR10903:SF188">
    <property type="entry name" value="GTPASE IMAP FAMILY MEMBER 2-LIKE-RELATED"/>
    <property type="match status" value="1"/>
</dbReference>
<feature type="compositionally biased region" description="Basic and acidic residues" evidence="4">
    <location>
        <begin position="202"/>
        <end position="214"/>
    </location>
</feature>
<dbReference type="PANTHER" id="PTHR10903">
    <property type="entry name" value="GTPASE, IMAP FAMILY MEMBER-RELATED"/>
    <property type="match status" value="1"/>
</dbReference>
<protein>
    <submittedName>
        <fullName evidence="6">Plectin-like</fullName>
    </submittedName>
</protein>
<name>A0A9W8C8L3_TRIRA</name>
<feature type="domain" description="AIG1-type G" evidence="5">
    <location>
        <begin position="270"/>
        <end position="468"/>
    </location>
</feature>
<keyword evidence="2" id="KW-0547">Nucleotide-binding</keyword>
<keyword evidence="3" id="KW-0342">GTP-binding</keyword>
<evidence type="ECO:0000313" key="6">
    <source>
        <dbReference type="EMBL" id="KAI7810702.1"/>
    </source>
</evidence>
<gene>
    <name evidence="6" type="ORF">IRJ41_005523</name>
</gene>
<evidence type="ECO:0000256" key="3">
    <source>
        <dbReference type="ARBA" id="ARBA00023134"/>
    </source>
</evidence>
<dbReference type="PROSITE" id="PS51720">
    <property type="entry name" value="G_AIG1"/>
    <property type="match status" value="2"/>
</dbReference>
<comment type="similarity">
    <text evidence="1">Belongs to the TRAFAC class TrmE-Era-EngA-EngB-Septin-like GTPase superfamily. AIG1/Toc34/Toc159-like paraseptin GTPase family. IAN subfamily.</text>
</comment>
<feature type="compositionally biased region" description="Basic and acidic residues" evidence="4">
    <location>
        <begin position="467"/>
        <end position="540"/>
    </location>
</feature>
<dbReference type="SUPFAM" id="SSF52540">
    <property type="entry name" value="P-loop containing nucleoside triphosphate hydrolases"/>
    <property type="match status" value="2"/>
</dbReference>
<comment type="caution">
    <text evidence="6">The sequence shown here is derived from an EMBL/GenBank/DDBJ whole genome shotgun (WGS) entry which is preliminary data.</text>
</comment>
<sequence>MAGATDSSDLRISLLGKNGAEISSVGNMILGREAFKEKSRVSEVQRGRADDRNISVIDTPGFFSTELTDEDLQNEMMKSLSLSHPGPHVFLLIVNPDTFTEDDVTKIIQNLEKNFGVQVFRFTRVLFIKEQMSNRDWIAFSLTKKFKELISHFKSKYYVINSESETITRLLEKMNDMVKQNDNQHYIIDNYVKFIPQKKQEQKEKVQMQTDRKLPLTPPVTSPVTRPHEHQPQPRPRDRKLPLTPPVTSPVHEKHENKAFGVIHQPHTRPQDLRMVMFGTSGNGKSASGNTILGRDLFKVEMCCGSVTTLSETHQNTVDGRNISVTDNPGLFDTSMTTEHLNSEIVNCLYKSAPGPHVFLLIIRLDVKYTEELKDMVKWIQEVFSEDAMNYTMVLFTRGDQLDEPIQDFLKRNKQLKDLVDQCKAGYHVFNNKDRNRRQVTELFEKIDRLVERNGGEHYTNELYQEAQRKADKEQERKKEKESRKCEKQRKTEEQRDREEELRNLEKELRNREEQVKNREEQLRQKEEEQRKREEEQKLKRISAETRAKELVRNMSMRRKAALAALIANMKD</sequence>
<dbReference type="InterPro" id="IPR006703">
    <property type="entry name" value="G_AIG1"/>
</dbReference>
<feature type="domain" description="AIG1-type G" evidence="5">
    <location>
        <begin position="7"/>
        <end position="195"/>
    </location>
</feature>
<evidence type="ECO:0000256" key="4">
    <source>
        <dbReference type="SAM" id="MobiDB-lite"/>
    </source>
</evidence>
<dbReference type="InterPro" id="IPR027417">
    <property type="entry name" value="P-loop_NTPase"/>
</dbReference>
<reference evidence="6" key="1">
    <citation type="submission" date="2021-02" db="EMBL/GenBank/DDBJ databases">
        <title>Comparative genomics reveals that relaxation of natural selection precedes convergent phenotypic evolution of cavefish.</title>
        <authorList>
            <person name="Peng Z."/>
        </authorList>
    </citation>
    <scope>NUCLEOTIDE SEQUENCE</scope>
    <source>
        <tissue evidence="6">Muscle</tissue>
    </source>
</reference>
<evidence type="ECO:0000259" key="5">
    <source>
        <dbReference type="PROSITE" id="PS51720"/>
    </source>
</evidence>
<evidence type="ECO:0000256" key="2">
    <source>
        <dbReference type="ARBA" id="ARBA00022741"/>
    </source>
</evidence>
<dbReference type="EMBL" id="JAFHDT010000004">
    <property type="protein sequence ID" value="KAI7810702.1"/>
    <property type="molecule type" value="Genomic_DNA"/>
</dbReference>
<evidence type="ECO:0000313" key="7">
    <source>
        <dbReference type="Proteomes" id="UP001059041"/>
    </source>
</evidence>
<dbReference type="Gene3D" id="3.40.50.300">
    <property type="entry name" value="P-loop containing nucleotide triphosphate hydrolases"/>
    <property type="match status" value="2"/>
</dbReference>
<keyword evidence="7" id="KW-1185">Reference proteome</keyword>
<dbReference type="GO" id="GO:0005525">
    <property type="term" value="F:GTP binding"/>
    <property type="evidence" value="ECO:0007669"/>
    <property type="project" value="UniProtKB-KW"/>
</dbReference>
<dbReference type="OrthoDB" id="8954335at2759"/>
<feature type="compositionally biased region" description="Basic and acidic residues" evidence="4">
    <location>
        <begin position="226"/>
        <end position="241"/>
    </location>
</feature>
<dbReference type="CDD" id="cd01852">
    <property type="entry name" value="AIG1"/>
    <property type="match status" value="1"/>
</dbReference>
<evidence type="ECO:0000256" key="1">
    <source>
        <dbReference type="ARBA" id="ARBA00008535"/>
    </source>
</evidence>
<proteinExistence type="inferred from homology"/>
<accession>A0A9W8C8L3</accession>
<dbReference type="AlphaFoldDB" id="A0A9W8C8L3"/>
<dbReference type="InterPro" id="IPR045058">
    <property type="entry name" value="GIMA/IAN/Toc"/>
</dbReference>
<dbReference type="Pfam" id="PF04548">
    <property type="entry name" value="AIG1"/>
    <property type="match status" value="2"/>
</dbReference>
<organism evidence="6 7">
    <name type="scientific">Triplophysa rosa</name>
    <name type="common">Cave loach</name>
    <dbReference type="NCBI Taxonomy" id="992332"/>
    <lineage>
        <taxon>Eukaryota</taxon>
        <taxon>Metazoa</taxon>
        <taxon>Chordata</taxon>
        <taxon>Craniata</taxon>
        <taxon>Vertebrata</taxon>
        <taxon>Euteleostomi</taxon>
        <taxon>Actinopterygii</taxon>
        <taxon>Neopterygii</taxon>
        <taxon>Teleostei</taxon>
        <taxon>Ostariophysi</taxon>
        <taxon>Cypriniformes</taxon>
        <taxon>Nemacheilidae</taxon>
        <taxon>Triplophysa</taxon>
    </lineage>
</organism>